<dbReference type="PATRIC" id="fig|1396.428.peg.3578"/>
<dbReference type="EMBL" id="LCYI01000065">
    <property type="protein sequence ID" value="KLA21668.1"/>
    <property type="molecule type" value="Genomic_DNA"/>
</dbReference>
<evidence type="ECO:0000313" key="2">
    <source>
        <dbReference type="Proteomes" id="UP000035214"/>
    </source>
</evidence>
<accession>A0A0G8EBP2</accession>
<proteinExistence type="predicted"/>
<dbReference type="AlphaFoldDB" id="A0A0G8EBP2"/>
<dbReference type="Pfam" id="PF10815">
    <property type="entry name" value="ComZ"/>
    <property type="match status" value="1"/>
</dbReference>
<comment type="caution">
    <text evidence="1">The sequence shown here is derived from an EMBL/GenBank/DDBJ whole genome shotgun (WGS) entry which is preliminary data.</text>
</comment>
<dbReference type="Proteomes" id="UP000035214">
    <property type="component" value="Unassembled WGS sequence"/>
</dbReference>
<gene>
    <name evidence="1" type="ORF">B4077_1162</name>
</gene>
<sequence length="74" mass="8469">MLHYVCESFNGEEEHNMNEKSMQFLQIAMKHLPEAKAILDSNGIALDMEKAQPVLELLMKVMNEAYELGKADKE</sequence>
<name>A0A0G8EBP2_BACCE</name>
<protein>
    <submittedName>
        <fullName evidence="1">Uncharacterized protein</fullName>
    </submittedName>
</protein>
<organism evidence="1 2">
    <name type="scientific">Bacillus cereus</name>
    <dbReference type="NCBI Taxonomy" id="1396"/>
    <lineage>
        <taxon>Bacteria</taxon>
        <taxon>Bacillati</taxon>
        <taxon>Bacillota</taxon>
        <taxon>Bacilli</taxon>
        <taxon>Bacillales</taxon>
        <taxon>Bacillaceae</taxon>
        <taxon>Bacillus</taxon>
        <taxon>Bacillus cereus group</taxon>
    </lineage>
</organism>
<evidence type="ECO:0000313" key="1">
    <source>
        <dbReference type="EMBL" id="KLA21668.1"/>
    </source>
</evidence>
<dbReference type="InterPro" id="IPR024558">
    <property type="entry name" value="ComZ"/>
</dbReference>
<reference evidence="1 2" key="1">
    <citation type="submission" date="2015-04" db="EMBL/GenBank/DDBJ databases">
        <title>Draft Genome Sequences of Eight Spore-Forming Food Isolates of Bacillus cereus Genome sequencing.</title>
        <authorList>
            <person name="Krawcyk A.O."/>
            <person name="de Jong A."/>
            <person name="Eijlander R.T."/>
            <person name="Berendsen E.M."/>
            <person name="Holsappel S."/>
            <person name="Wells-Bennik M."/>
            <person name="Kuipers O.P."/>
        </authorList>
    </citation>
    <scope>NUCLEOTIDE SEQUENCE [LARGE SCALE GENOMIC DNA]</scope>
    <source>
        <strain evidence="1 2">B4077</strain>
    </source>
</reference>